<proteinExistence type="predicted"/>
<dbReference type="eggNOG" id="ENOG5032366">
    <property type="taxonomic scope" value="Bacteria"/>
</dbReference>
<evidence type="ECO:0000313" key="3">
    <source>
        <dbReference type="EMBL" id="AEI13287.1"/>
    </source>
</evidence>
<dbReference type="AlphaFoldDB" id="F8A543"/>
<feature type="compositionally biased region" description="Low complexity" evidence="1">
    <location>
        <begin position="47"/>
        <end position="59"/>
    </location>
</feature>
<feature type="compositionally biased region" description="Low complexity" evidence="1">
    <location>
        <begin position="24"/>
        <end position="33"/>
    </location>
</feature>
<dbReference type="SUPFAM" id="SSF48264">
    <property type="entry name" value="Cytochrome P450"/>
    <property type="match status" value="1"/>
</dbReference>
<evidence type="ECO:0000313" key="4">
    <source>
        <dbReference type="Proteomes" id="UP000000485"/>
    </source>
</evidence>
<evidence type="ECO:0000256" key="1">
    <source>
        <dbReference type="SAM" id="MobiDB-lite"/>
    </source>
</evidence>
<dbReference type="GO" id="GO:0005506">
    <property type="term" value="F:iron ion binding"/>
    <property type="evidence" value="ECO:0007669"/>
    <property type="project" value="InterPro"/>
</dbReference>
<dbReference type="KEGG" id="cga:Celgi_2792"/>
<dbReference type="OrthoDB" id="4560943at2"/>
<keyword evidence="4" id="KW-1185">Reference proteome</keyword>
<name>F8A543_CELGA</name>
<gene>
    <name evidence="3" type="ordered locus">Celgi_2792</name>
</gene>
<feature type="region of interest" description="Disordered" evidence="1">
    <location>
        <begin position="1"/>
        <end position="75"/>
    </location>
</feature>
<dbReference type="STRING" id="593907.Celgi_2792"/>
<feature type="region of interest" description="Disordered" evidence="1">
    <location>
        <begin position="115"/>
        <end position="137"/>
    </location>
</feature>
<dbReference type="HOGENOM" id="CLU_164022_0_0_11"/>
<dbReference type="GO" id="GO:0016705">
    <property type="term" value="F:oxidoreductase activity, acting on paired donors, with incorporation or reduction of molecular oxygen"/>
    <property type="evidence" value="ECO:0007669"/>
    <property type="project" value="InterPro"/>
</dbReference>
<feature type="domain" description="ParB-like C-terminal" evidence="2">
    <location>
        <begin position="77"/>
        <end position="119"/>
    </location>
</feature>
<dbReference type="GO" id="GO:0004497">
    <property type="term" value="F:monooxygenase activity"/>
    <property type="evidence" value="ECO:0007669"/>
    <property type="project" value="InterPro"/>
</dbReference>
<organism evidence="3 4">
    <name type="scientific">Cellulomonas gilvus (strain ATCC 13127 / NRRL B-14078)</name>
    <name type="common">Cellvibrio gilvus</name>
    <dbReference type="NCBI Taxonomy" id="593907"/>
    <lineage>
        <taxon>Bacteria</taxon>
        <taxon>Bacillati</taxon>
        <taxon>Actinomycetota</taxon>
        <taxon>Actinomycetes</taxon>
        <taxon>Micrococcales</taxon>
        <taxon>Cellulomonadaceae</taxon>
        <taxon>Cellulomonas</taxon>
    </lineage>
</organism>
<dbReference type="GO" id="GO:0020037">
    <property type="term" value="F:heme binding"/>
    <property type="evidence" value="ECO:0007669"/>
    <property type="project" value="InterPro"/>
</dbReference>
<dbReference type="Gene3D" id="6.10.180.30">
    <property type="match status" value="1"/>
</dbReference>
<dbReference type="InterPro" id="IPR036396">
    <property type="entry name" value="Cyt_P450_sf"/>
</dbReference>
<dbReference type="EMBL" id="CP002665">
    <property type="protein sequence ID" value="AEI13287.1"/>
    <property type="molecule type" value="Genomic_DNA"/>
</dbReference>
<sequence precursor="true">MSNRPAPRKSSLAGSSPVAPPAQPAATPAPSVVEAAPAQQPDVTSEARPAATATASPARAKPKYPPKVSFYQDPEDTARVRGAILHTMTTEGARNLSQFIHQAVMAEVERLEAKYNGGQPFPPVEARGLPQGRPMGE</sequence>
<protein>
    <recommendedName>
        <fullName evidence="2">ParB-like C-terminal domain-containing protein</fullName>
    </recommendedName>
</protein>
<dbReference type="RefSeq" id="WP_013884804.1">
    <property type="nucleotide sequence ID" value="NC_015671.1"/>
</dbReference>
<reference evidence="4" key="1">
    <citation type="submission" date="2011-04" db="EMBL/GenBank/DDBJ databases">
        <title>Complete sequence of Cellvibrio gilvus ATCC 13127.</title>
        <authorList>
            <person name="Lucas S."/>
            <person name="Han J."/>
            <person name="Lapidus A."/>
            <person name="Cheng J.-F."/>
            <person name="Goodwin L."/>
            <person name="Pitluck S."/>
            <person name="Peters L."/>
            <person name="Munk A."/>
            <person name="Detter J.C."/>
            <person name="Han C."/>
            <person name="Tapia R."/>
            <person name="Land M."/>
            <person name="Hauser L."/>
            <person name="Kyrpides N."/>
            <person name="Ivanova N."/>
            <person name="Ovchinnikova G."/>
            <person name="Pagani I."/>
            <person name="Mead D."/>
            <person name="Brumm P."/>
            <person name="Woyke T."/>
        </authorList>
    </citation>
    <scope>NUCLEOTIDE SEQUENCE [LARGE SCALE GENOMIC DNA]</scope>
    <source>
        <strain evidence="4">ATCC 13127 / NRRL B-14078</strain>
    </source>
</reference>
<evidence type="ECO:0000259" key="2">
    <source>
        <dbReference type="Pfam" id="PF18064"/>
    </source>
</evidence>
<dbReference type="Proteomes" id="UP000000485">
    <property type="component" value="Chromosome"/>
</dbReference>
<dbReference type="Pfam" id="PF18064">
    <property type="entry name" value="CB_ParB_C"/>
    <property type="match status" value="1"/>
</dbReference>
<accession>F8A543</accession>
<dbReference type="InterPro" id="IPR040851">
    <property type="entry name" value="ParB-like_C"/>
</dbReference>